<dbReference type="GO" id="GO:0048788">
    <property type="term" value="C:cytoskeleton of presynaptic active zone"/>
    <property type="evidence" value="ECO:0007669"/>
    <property type="project" value="TreeGrafter"/>
</dbReference>
<evidence type="ECO:0000313" key="2">
    <source>
        <dbReference type="EMBL" id="RZC05007.1"/>
    </source>
</evidence>
<dbReference type="InterPro" id="IPR041489">
    <property type="entry name" value="PDZ_6"/>
</dbReference>
<evidence type="ECO:0000313" key="3">
    <source>
        <dbReference type="Proteomes" id="UP000292052"/>
    </source>
</evidence>
<dbReference type="EMBL" id="QDEB01105451">
    <property type="protein sequence ID" value="RZC05007.1"/>
    <property type="molecule type" value="Genomic_DNA"/>
</dbReference>
<proteinExistence type="predicted"/>
<dbReference type="GO" id="GO:0050806">
    <property type="term" value="P:positive regulation of synaptic transmission"/>
    <property type="evidence" value="ECO:0007669"/>
    <property type="project" value="TreeGrafter"/>
</dbReference>
<keyword evidence="3" id="KW-1185">Reference proteome</keyword>
<dbReference type="Pfam" id="PF17820">
    <property type="entry name" value="PDZ_6"/>
    <property type="match status" value="1"/>
</dbReference>
<dbReference type="OrthoDB" id="10059918at2759"/>
<dbReference type="Gene3D" id="2.30.42.10">
    <property type="match status" value="1"/>
</dbReference>
<feature type="domain" description="PDZ" evidence="1">
    <location>
        <begin position="1"/>
        <end position="73"/>
    </location>
</feature>
<dbReference type="GO" id="GO:0042391">
    <property type="term" value="P:regulation of membrane potential"/>
    <property type="evidence" value="ECO:0007669"/>
    <property type="project" value="TreeGrafter"/>
</dbReference>
<name>A0A482VF74_ASBVE</name>
<dbReference type="SUPFAM" id="SSF50156">
    <property type="entry name" value="PDZ domain-like"/>
    <property type="match status" value="1"/>
</dbReference>
<comment type="caution">
    <text evidence="2">The sequence shown here is derived from an EMBL/GenBank/DDBJ whole genome shotgun (WGS) entry which is preliminary data.</text>
</comment>
<dbReference type="GO" id="GO:0031267">
    <property type="term" value="F:small GTPase binding"/>
    <property type="evidence" value="ECO:0007669"/>
    <property type="project" value="InterPro"/>
</dbReference>
<gene>
    <name evidence="2" type="ORF">BDFB_007933</name>
</gene>
<dbReference type="Proteomes" id="UP000292052">
    <property type="component" value="Unassembled WGS sequence"/>
</dbReference>
<dbReference type="GO" id="GO:0042734">
    <property type="term" value="C:presynaptic membrane"/>
    <property type="evidence" value="ECO:0007669"/>
    <property type="project" value="TreeGrafter"/>
</dbReference>
<dbReference type="GO" id="GO:0048791">
    <property type="term" value="P:calcium ion-regulated exocytosis of neurotransmitter"/>
    <property type="evidence" value="ECO:0007669"/>
    <property type="project" value="TreeGrafter"/>
</dbReference>
<accession>A0A482VF74</accession>
<dbReference type="SMART" id="SM00228">
    <property type="entry name" value="PDZ"/>
    <property type="match status" value="1"/>
</dbReference>
<dbReference type="PANTHER" id="PTHR12157:SF24">
    <property type="entry name" value="FIFE, ISOFORM D"/>
    <property type="match status" value="1"/>
</dbReference>
<dbReference type="InterPro" id="IPR001478">
    <property type="entry name" value="PDZ"/>
</dbReference>
<dbReference type="STRING" id="1661398.A0A482VF74"/>
<protein>
    <submittedName>
        <fullName evidence="2">PDZ domain containing protein</fullName>
    </submittedName>
</protein>
<dbReference type="GO" id="GO:0044325">
    <property type="term" value="F:transmembrane transporter binding"/>
    <property type="evidence" value="ECO:0007669"/>
    <property type="project" value="TreeGrafter"/>
</dbReference>
<dbReference type="PANTHER" id="PTHR12157">
    <property type="entry name" value="REGULATING SYNAPTIC MEMBRANE EXOCYTOSIS PROTEIN"/>
    <property type="match status" value="1"/>
</dbReference>
<dbReference type="PROSITE" id="PS50106">
    <property type="entry name" value="PDZ"/>
    <property type="match status" value="1"/>
</dbReference>
<dbReference type="InterPro" id="IPR036034">
    <property type="entry name" value="PDZ_sf"/>
</dbReference>
<dbReference type="GO" id="GO:0048167">
    <property type="term" value="P:regulation of synaptic plasticity"/>
    <property type="evidence" value="ECO:0007669"/>
    <property type="project" value="TreeGrafter"/>
</dbReference>
<evidence type="ECO:0000259" key="1">
    <source>
        <dbReference type="PROSITE" id="PS50106"/>
    </source>
</evidence>
<reference evidence="2 3" key="1">
    <citation type="submission" date="2017-03" db="EMBL/GenBank/DDBJ databases">
        <title>Genome of the blue death feigning beetle - Asbolus verrucosus.</title>
        <authorList>
            <person name="Rider S.D."/>
        </authorList>
    </citation>
    <scope>NUCLEOTIDE SEQUENCE [LARGE SCALE GENOMIC DNA]</scope>
    <source>
        <strain evidence="2">Butters</strain>
        <tissue evidence="2">Head and leg muscle</tissue>
    </source>
</reference>
<dbReference type="AlphaFoldDB" id="A0A482VF74"/>
<dbReference type="InterPro" id="IPR039032">
    <property type="entry name" value="Rim-like"/>
</dbReference>
<organism evidence="2 3">
    <name type="scientific">Asbolus verrucosus</name>
    <name type="common">Desert ironclad beetle</name>
    <dbReference type="NCBI Taxonomy" id="1661398"/>
    <lineage>
        <taxon>Eukaryota</taxon>
        <taxon>Metazoa</taxon>
        <taxon>Ecdysozoa</taxon>
        <taxon>Arthropoda</taxon>
        <taxon>Hexapoda</taxon>
        <taxon>Insecta</taxon>
        <taxon>Pterygota</taxon>
        <taxon>Neoptera</taxon>
        <taxon>Endopterygota</taxon>
        <taxon>Coleoptera</taxon>
        <taxon>Polyphaga</taxon>
        <taxon>Cucujiformia</taxon>
        <taxon>Tenebrionidae</taxon>
        <taxon>Pimeliinae</taxon>
        <taxon>Asbolus</taxon>
    </lineage>
</organism>
<sequence length="124" mass="13612">MRVVGGKTAPDGRLFAYIVWTVPGGPAEKGGLQQGDKVLEWGGVSLIDRSFEEVCSIMDRTGDMVELMVEHATDLRMCDLLDDPIPNIGRKPSDAAITALHVGEWLFFVDGLGNFTVSRRIHQL</sequence>